<name>A0AB34KJI4_9PEZI</name>
<feature type="transmembrane region" description="Helical" evidence="1">
    <location>
        <begin position="91"/>
        <end position="108"/>
    </location>
</feature>
<dbReference type="GeneID" id="96009128"/>
<keyword evidence="1" id="KW-1133">Transmembrane helix</keyword>
<dbReference type="PANTHER" id="PTHR28026">
    <property type="entry name" value="DUF962 DOMAIN PROTEIN (AFU_ORTHOLOGUE AFUA_8G05310)"/>
    <property type="match status" value="1"/>
</dbReference>
<keyword evidence="4" id="KW-1185">Reference proteome</keyword>
<feature type="transmembrane region" description="Helical" evidence="1">
    <location>
        <begin position="147"/>
        <end position="165"/>
    </location>
</feature>
<reference evidence="3 4" key="1">
    <citation type="journal article" date="2020" name="Microbiol. Resour. Announc.">
        <title>Draft Genome Sequence of a Cladosporium Species Isolated from the Mesophotic Ascidian Didemnum maculosum.</title>
        <authorList>
            <person name="Gioti A."/>
            <person name="Siaperas R."/>
            <person name="Nikolaivits E."/>
            <person name="Le Goff G."/>
            <person name="Ouazzani J."/>
            <person name="Kotoulas G."/>
            <person name="Topakas E."/>
        </authorList>
    </citation>
    <scope>NUCLEOTIDE SEQUENCE [LARGE SCALE GENOMIC DNA]</scope>
    <source>
        <strain evidence="3 4">TM138-S3</strain>
    </source>
</reference>
<feature type="chain" id="PRO_5044201980" description="DUF962 domain-containing protein" evidence="2">
    <location>
        <begin position="19"/>
        <end position="266"/>
    </location>
</feature>
<dbReference type="Pfam" id="PF06127">
    <property type="entry name" value="Mpo1-like"/>
    <property type="match status" value="1"/>
</dbReference>
<feature type="transmembrane region" description="Helical" evidence="1">
    <location>
        <begin position="209"/>
        <end position="229"/>
    </location>
</feature>
<dbReference type="Proteomes" id="UP000803884">
    <property type="component" value="Unassembled WGS sequence"/>
</dbReference>
<protein>
    <recommendedName>
        <fullName evidence="5">DUF962 domain-containing protein</fullName>
    </recommendedName>
</protein>
<evidence type="ECO:0000256" key="1">
    <source>
        <dbReference type="SAM" id="Phobius"/>
    </source>
</evidence>
<dbReference type="RefSeq" id="XP_069226617.1">
    <property type="nucleotide sequence ID" value="XM_069376290.1"/>
</dbReference>
<evidence type="ECO:0000313" key="3">
    <source>
        <dbReference type="EMBL" id="KAL1583510.1"/>
    </source>
</evidence>
<feature type="signal peptide" evidence="2">
    <location>
        <begin position="1"/>
        <end position="18"/>
    </location>
</feature>
<dbReference type="InterPro" id="IPR009305">
    <property type="entry name" value="Mpo1-like"/>
</dbReference>
<keyword evidence="1" id="KW-0472">Membrane</keyword>
<feature type="transmembrane region" description="Helical" evidence="1">
    <location>
        <begin position="177"/>
        <end position="197"/>
    </location>
</feature>
<gene>
    <name evidence="3" type="ORF">WHR41_07686</name>
</gene>
<dbReference type="GO" id="GO:0005783">
    <property type="term" value="C:endoplasmic reticulum"/>
    <property type="evidence" value="ECO:0007669"/>
    <property type="project" value="TreeGrafter"/>
</dbReference>
<organism evidence="3 4">
    <name type="scientific">Cladosporium halotolerans</name>
    <dbReference type="NCBI Taxonomy" id="1052096"/>
    <lineage>
        <taxon>Eukaryota</taxon>
        <taxon>Fungi</taxon>
        <taxon>Dikarya</taxon>
        <taxon>Ascomycota</taxon>
        <taxon>Pezizomycotina</taxon>
        <taxon>Dothideomycetes</taxon>
        <taxon>Dothideomycetidae</taxon>
        <taxon>Cladosporiales</taxon>
        <taxon>Cladosporiaceae</taxon>
        <taxon>Cladosporium</taxon>
    </lineage>
</organism>
<dbReference type="AlphaFoldDB" id="A0AB34KJI4"/>
<keyword evidence="1" id="KW-0812">Transmembrane</keyword>
<proteinExistence type="predicted"/>
<dbReference type="EMBL" id="JAAQHG020000034">
    <property type="protein sequence ID" value="KAL1583510.1"/>
    <property type="molecule type" value="Genomic_DNA"/>
</dbReference>
<evidence type="ECO:0008006" key="5">
    <source>
        <dbReference type="Google" id="ProtNLM"/>
    </source>
</evidence>
<accession>A0AB34KJI4</accession>
<evidence type="ECO:0000256" key="2">
    <source>
        <dbReference type="SAM" id="SignalP"/>
    </source>
</evidence>
<dbReference type="GO" id="GO:0046521">
    <property type="term" value="P:sphingoid catabolic process"/>
    <property type="evidence" value="ECO:0007669"/>
    <property type="project" value="TreeGrafter"/>
</dbReference>
<evidence type="ECO:0000313" key="4">
    <source>
        <dbReference type="Proteomes" id="UP000803884"/>
    </source>
</evidence>
<keyword evidence="2" id="KW-0732">Signal</keyword>
<comment type="caution">
    <text evidence="3">The sequence shown here is derived from an EMBL/GenBank/DDBJ whole genome shotgun (WGS) entry which is preliminary data.</text>
</comment>
<sequence>MFTQAVALLLHLISSAVSISTTRSVRLLDPTVSSTSLLLHRVVATYHQILFQLCRRSSKPFWPSLIAFNMALNLEKQLQFYGAYHYNPVNVAIHITCVPAILLTAFLFGTNTPAVPIPDWLSIPNLPPNLGTIAAVVYSTLYVLMEPVAGGLLAPILIGGTAYANHLTSNYGMTANYIAIGVHVLSWVAQFIGHGIFEGRAPALLDNLVQALFLAPFFVWLEILFMFGYRPELKSRLDVAIQKDIKKFRDDAAAKKANGSTNGHAK</sequence>
<dbReference type="PANTHER" id="PTHR28026:SF9">
    <property type="entry name" value="2-HYDROXY-PALMITIC ACID DIOXYGENASE MPO1"/>
    <property type="match status" value="1"/>
</dbReference>
<dbReference type="GO" id="GO:0016020">
    <property type="term" value="C:membrane"/>
    <property type="evidence" value="ECO:0007669"/>
    <property type="project" value="GOC"/>
</dbReference>